<dbReference type="AlphaFoldDB" id="A0A9W7ZPR1"/>
<evidence type="ECO:0000313" key="16">
    <source>
        <dbReference type="Proteomes" id="UP001150569"/>
    </source>
</evidence>
<evidence type="ECO:0000256" key="3">
    <source>
        <dbReference type="ARBA" id="ARBA00004651"/>
    </source>
</evidence>
<accession>A0A9W7ZPR1</accession>
<comment type="similarity">
    <text evidence="4">Belongs to the vezatin family.</text>
</comment>
<dbReference type="PANTHER" id="PTHR15989">
    <property type="entry name" value="VEZATIN"/>
    <property type="match status" value="1"/>
</dbReference>
<feature type="region of interest" description="Disordered" evidence="13">
    <location>
        <begin position="385"/>
        <end position="423"/>
    </location>
</feature>
<evidence type="ECO:0000256" key="1">
    <source>
        <dbReference type="ARBA" id="ARBA00004123"/>
    </source>
</evidence>
<dbReference type="GO" id="GO:0017022">
    <property type="term" value="F:myosin binding"/>
    <property type="evidence" value="ECO:0007669"/>
    <property type="project" value="InterPro"/>
</dbReference>
<organism evidence="15 16">
    <name type="scientific">Tieghemiomyces parasiticus</name>
    <dbReference type="NCBI Taxonomy" id="78921"/>
    <lineage>
        <taxon>Eukaryota</taxon>
        <taxon>Fungi</taxon>
        <taxon>Fungi incertae sedis</taxon>
        <taxon>Zoopagomycota</taxon>
        <taxon>Kickxellomycotina</taxon>
        <taxon>Dimargaritomycetes</taxon>
        <taxon>Dimargaritales</taxon>
        <taxon>Dimargaritaceae</taxon>
        <taxon>Tieghemiomyces</taxon>
    </lineage>
</organism>
<sequence>MVLSSAPPAPADPLTVFRAAKPGLRRRSANQRRGVSSFSIYDHFRPSLVLQGSWALATAGLGVLCATLIRWSATTTIPSPGRPFLLTQRPARLSLGLAVFAVGAHTLYRVLNRAFTDHAQRTVVAALTHLAQTGQRLDRCCVRTIKAVQEVELVARGYRLTTPLPPISRIESQSPAKHCGRLRRCLANVLATQFKVWHIPEPDLGLIDADDNTVEAEGREITAERPPYGDSETMLTLQDLKRCLTDVHILRQDWLQRFVVTYAEGDLDTCREALAALRAPTEVTQDCLQCVTDNFDSETDFETPELPASESPTTLPPAQQAFLSQLSGLAHILRGVQAKLYLCTQSLEEGSDNLAAVKAYHDSLRADIQHLEAQWEASARALETIVSPPSQGNPEITTTDSTRDANDDEATSAESVEPGEVFRHDCDPVIDAESDGVERVFEALAEQTSAAPRPSVVPREERIRIQREKRSAEAERRAAQMAKVSFVSELQGVLSRKKGSIDQP</sequence>
<dbReference type="GO" id="GO:0005634">
    <property type="term" value="C:nucleus"/>
    <property type="evidence" value="ECO:0007669"/>
    <property type="project" value="UniProtKB-SubCell"/>
</dbReference>
<dbReference type="GO" id="GO:0098609">
    <property type="term" value="P:cell-cell adhesion"/>
    <property type="evidence" value="ECO:0007669"/>
    <property type="project" value="InterPro"/>
</dbReference>
<gene>
    <name evidence="15" type="ORF">IWQ60_010831</name>
</gene>
<feature type="compositionally biased region" description="Basic and acidic residues" evidence="13">
    <location>
        <begin position="458"/>
        <end position="476"/>
    </location>
</feature>
<protein>
    <recommendedName>
        <fullName evidence="5">Vezatin</fullName>
    </recommendedName>
</protein>
<evidence type="ECO:0000259" key="14">
    <source>
        <dbReference type="Pfam" id="PF12632"/>
    </source>
</evidence>
<dbReference type="InterPro" id="IPR026858">
    <property type="entry name" value="Vezatin"/>
</dbReference>
<keyword evidence="16" id="KW-1185">Reference proteome</keyword>
<keyword evidence="8" id="KW-0965">Cell junction</keyword>
<evidence type="ECO:0000256" key="7">
    <source>
        <dbReference type="ARBA" id="ARBA00022692"/>
    </source>
</evidence>
<evidence type="ECO:0000256" key="5">
    <source>
        <dbReference type="ARBA" id="ARBA00018125"/>
    </source>
</evidence>
<name>A0A9W7ZPR1_9FUNG</name>
<evidence type="ECO:0000313" key="15">
    <source>
        <dbReference type="EMBL" id="KAJ1910107.1"/>
    </source>
</evidence>
<evidence type="ECO:0000256" key="2">
    <source>
        <dbReference type="ARBA" id="ARBA00004536"/>
    </source>
</evidence>
<dbReference type="Proteomes" id="UP001150569">
    <property type="component" value="Unassembled WGS sequence"/>
</dbReference>
<evidence type="ECO:0000256" key="13">
    <source>
        <dbReference type="SAM" id="MobiDB-lite"/>
    </source>
</evidence>
<evidence type="ECO:0000256" key="9">
    <source>
        <dbReference type="ARBA" id="ARBA00022989"/>
    </source>
</evidence>
<feature type="domain" description="Myosin-binding" evidence="14">
    <location>
        <begin position="97"/>
        <end position="194"/>
    </location>
</feature>
<evidence type="ECO:0000256" key="8">
    <source>
        <dbReference type="ARBA" id="ARBA00022949"/>
    </source>
</evidence>
<dbReference type="EMBL" id="JANBPT010001094">
    <property type="protein sequence ID" value="KAJ1910107.1"/>
    <property type="molecule type" value="Genomic_DNA"/>
</dbReference>
<dbReference type="GO" id="GO:0005886">
    <property type="term" value="C:plasma membrane"/>
    <property type="evidence" value="ECO:0007669"/>
    <property type="project" value="UniProtKB-SubCell"/>
</dbReference>
<keyword evidence="12" id="KW-0539">Nucleus</keyword>
<keyword evidence="10" id="KW-0175">Coiled coil</keyword>
<keyword evidence="9" id="KW-1133">Transmembrane helix</keyword>
<evidence type="ECO:0000256" key="12">
    <source>
        <dbReference type="ARBA" id="ARBA00023242"/>
    </source>
</evidence>
<evidence type="ECO:0000256" key="11">
    <source>
        <dbReference type="ARBA" id="ARBA00023136"/>
    </source>
</evidence>
<proteinExistence type="inferred from homology"/>
<keyword evidence="11" id="KW-0472">Membrane</keyword>
<dbReference type="Pfam" id="PF12632">
    <property type="entry name" value="Vezatin"/>
    <property type="match status" value="1"/>
</dbReference>
<comment type="subcellular location">
    <subcellularLocation>
        <location evidence="2">Cell junction</location>
        <location evidence="2">Adherens junction</location>
    </subcellularLocation>
    <subcellularLocation>
        <location evidence="3">Cell membrane</location>
        <topology evidence="3">Multi-pass membrane protein</topology>
    </subcellularLocation>
    <subcellularLocation>
        <location evidence="1">Nucleus</location>
    </subcellularLocation>
</comment>
<dbReference type="PANTHER" id="PTHR15989:SF5">
    <property type="entry name" value="VEZATIN"/>
    <property type="match status" value="1"/>
</dbReference>
<feature type="region of interest" description="Disordered" evidence="13">
    <location>
        <begin position="445"/>
        <end position="476"/>
    </location>
</feature>
<evidence type="ECO:0000256" key="4">
    <source>
        <dbReference type="ARBA" id="ARBA00007245"/>
    </source>
</evidence>
<keyword evidence="7" id="KW-0812">Transmembrane</keyword>
<evidence type="ECO:0000256" key="10">
    <source>
        <dbReference type="ARBA" id="ARBA00023054"/>
    </source>
</evidence>
<dbReference type="InterPro" id="IPR026859">
    <property type="entry name" value="Myosin-bd"/>
</dbReference>
<comment type="caution">
    <text evidence="15">The sequence shown here is derived from an EMBL/GenBank/DDBJ whole genome shotgun (WGS) entry which is preliminary data.</text>
</comment>
<keyword evidence="6" id="KW-1003">Cell membrane</keyword>
<feature type="compositionally biased region" description="Polar residues" evidence="13">
    <location>
        <begin position="387"/>
        <end position="400"/>
    </location>
</feature>
<evidence type="ECO:0000256" key="6">
    <source>
        <dbReference type="ARBA" id="ARBA00022475"/>
    </source>
</evidence>
<reference evidence="15" key="1">
    <citation type="submission" date="2022-07" db="EMBL/GenBank/DDBJ databases">
        <title>Phylogenomic reconstructions and comparative analyses of Kickxellomycotina fungi.</title>
        <authorList>
            <person name="Reynolds N.K."/>
            <person name="Stajich J.E."/>
            <person name="Barry K."/>
            <person name="Grigoriev I.V."/>
            <person name="Crous P."/>
            <person name="Smith M.E."/>
        </authorList>
    </citation>
    <scope>NUCLEOTIDE SEQUENCE</scope>
    <source>
        <strain evidence="15">RSA 861</strain>
    </source>
</reference>
<dbReference type="OrthoDB" id="21151at2759"/>